<evidence type="ECO:0000313" key="2">
    <source>
        <dbReference type="Proteomes" id="UP001172457"/>
    </source>
</evidence>
<keyword evidence="2" id="KW-1185">Reference proteome</keyword>
<dbReference type="Gene3D" id="1.25.10.10">
    <property type="entry name" value="Leucine-rich Repeat Variant"/>
    <property type="match status" value="2"/>
</dbReference>
<protein>
    <submittedName>
        <fullName evidence="1">Uncharacterized protein</fullName>
    </submittedName>
</protein>
<dbReference type="SUPFAM" id="SSF48371">
    <property type="entry name" value="ARM repeat"/>
    <property type="match status" value="1"/>
</dbReference>
<dbReference type="AlphaFoldDB" id="A0AA38TNU9"/>
<dbReference type="InterPro" id="IPR052608">
    <property type="entry name" value="U-box_domain_protein"/>
</dbReference>
<evidence type="ECO:0000313" key="1">
    <source>
        <dbReference type="EMBL" id="KAJ9563439.1"/>
    </source>
</evidence>
<dbReference type="InterPro" id="IPR016024">
    <property type="entry name" value="ARM-type_fold"/>
</dbReference>
<organism evidence="1 2">
    <name type="scientific">Centaurea solstitialis</name>
    <name type="common">yellow star-thistle</name>
    <dbReference type="NCBI Taxonomy" id="347529"/>
    <lineage>
        <taxon>Eukaryota</taxon>
        <taxon>Viridiplantae</taxon>
        <taxon>Streptophyta</taxon>
        <taxon>Embryophyta</taxon>
        <taxon>Tracheophyta</taxon>
        <taxon>Spermatophyta</taxon>
        <taxon>Magnoliopsida</taxon>
        <taxon>eudicotyledons</taxon>
        <taxon>Gunneridae</taxon>
        <taxon>Pentapetalae</taxon>
        <taxon>asterids</taxon>
        <taxon>campanulids</taxon>
        <taxon>Asterales</taxon>
        <taxon>Asteraceae</taxon>
        <taxon>Carduoideae</taxon>
        <taxon>Cardueae</taxon>
        <taxon>Centaureinae</taxon>
        <taxon>Centaurea</taxon>
    </lineage>
</organism>
<dbReference type="EMBL" id="JARYMX010000002">
    <property type="protein sequence ID" value="KAJ9563439.1"/>
    <property type="molecule type" value="Genomic_DNA"/>
</dbReference>
<reference evidence="1" key="1">
    <citation type="submission" date="2023-03" db="EMBL/GenBank/DDBJ databases">
        <title>Chromosome-scale reference genome and RAD-based genetic map of yellow starthistle (Centaurea solstitialis) reveal putative structural variation and QTLs associated with invader traits.</title>
        <authorList>
            <person name="Reatini B."/>
            <person name="Cang F.A."/>
            <person name="Jiang Q."/>
            <person name="Mckibben M.T.W."/>
            <person name="Barker M.S."/>
            <person name="Rieseberg L.H."/>
            <person name="Dlugosch K.M."/>
        </authorList>
    </citation>
    <scope>NUCLEOTIDE SEQUENCE</scope>
    <source>
        <strain evidence="1">CAN-66</strain>
        <tissue evidence="1">Leaf</tissue>
    </source>
</reference>
<dbReference type="PANTHER" id="PTHR45958:SF12">
    <property type="entry name" value="OS01G0948500 PROTEIN"/>
    <property type="match status" value="1"/>
</dbReference>
<dbReference type="Proteomes" id="UP001172457">
    <property type="component" value="Chromosome 2"/>
</dbReference>
<sequence>MNLPSNWEKPIYLITILNILSSSTSECEKATAAGILSNLPVNDKKATDILKKANLLPVVVSIMSSKQASSSSTTPLSSQLFENIAGILTRSTVTSNPKLQLYAAKNKVIPVLVKLLSEGPIIAKCRAATSLAQLSQNSLSLRKSKTPRWLCVPPSSEAFCEVHNSYCFVKSNFCLVKSGAVPPLVRISEGDKREAYEAALGAIATLLQDEIWESGCVFIEKVGGIEAIVKAMESGSVKSREKVVWILERVFRVEAYRVKYGESAQVVLIDLAQNGDAQLKPTVAKLLSQLELLQVQSSYF</sequence>
<accession>A0AA38TNU9</accession>
<comment type="caution">
    <text evidence="1">The sequence shown here is derived from an EMBL/GenBank/DDBJ whole genome shotgun (WGS) entry which is preliminary data.</text>
</comment>
<dbReference type="InterPro" id="IPR011989">
    <property type="entry name" value="ARM-like"/>
</dbReference>
<name>A0AA38TNU9_9ASTR</name>
<gene>
    <name evidence="1" type="ORF">OSB04_008599</name>
</gene>
<dbReference type="PANTHER" id="PTHR45958">
    <property type="entry name" value="RING-TYPE E3 UBIQUITIN TRANSFERASE"/>
    <property type="match status" value="1"/>
</dbReference>
<proteinExistence type="predicted"/>